<feature type="transmembrane region" description="Helical" evidence="1">
    <location>
        <begin position="24"/>
        <end position="53"/>
    </location>
</feature>
<keyword evidence="1" id="KW-1133">Transmembrane helix</keyword>
<feature type="transmembrane region" description="Helical" evidence="1">
    <location>
        <begin position="295"/>
        <end position="316"/>
    </location>
</feature>
<feature type="transmembrane region" description="Helical" evidence="1">
    <location>
        <begin position="116"/>
        <end position="138"/>
    </location>
</feature>
<dbReference type="EMBL" id="JAUHHC010000009">
    <property type="protein sequence ID" value="MDN3923275.1"/>
    <property type="molecule type" value="Genomic_DNA"/>
</dbReference>
<sequence>MLANEMPLAEPRLIDVDRRITKSAVAWGAVVAGAAAAAALSMLLLMLGVGLGLSAASPWAGNGISAKTFGVGTIAWLAFTQLAAAGLGGYLAGRLRTRWLGADSDEVHFRDTAHGFLAWALATLMAAALLSSSIGAMLGTAAELGATVGSGATATAAAGGGAAIASRAANDTPPGGDIDYFVDSLFRQPPVAATTPAVMASAAGVATDTGSHREGAAGAAPEFTRIFARALKNGALSPEDSRYAGEAIAQRTGLSRIDAEKRIADAVQKARTEAQAAETAAREAADAARKASAKVAVWSFIALLIGAFAASLMATFGGRQRDLQT</sequence>
<proteinExistence type="predicted"/>
<evidence type="ECO:0008006" key="4">
    <source>
        <dbReference type="Google" id="ProtNLM"/>
    </source>
</evidence>
<dbReference type="RefSeq" id="WP_290361580.1">
    <property type="nucleotide sequence ID" value="NZ_JAUHHC010000009.1"/>
</dbReference>
<accession>A0ABT8E0E2</accession>
<gene>
    <name evidence="2" type="ORF">QWJ38_23565</name>
</gene>
<name>A0ABT8E0E2_9BURK</name>
<feature type="transmembrane region" description="Helical" evidence="1">
    <location>
        <begin position="73"/>
        <end position="95"/>
    </location>
</feature>
<reference evidence="2 3" key="1">
    <citation type="submission" date="2023-06" db="EMBL/GenBank/DDBJ databases">
        <title>Pelomonas sp. PFR6 16S ribosomal RNA gene Genome sequencing and assembly.</title>
        <authorList>
            <person name="Woo H."/>
        </authorList>
    </citation>
    <scope>NUCLEOTIDE SEQUENCE [LARGE SCALE GENOMIC DNA]</scope>
    <source>
        <strain evidence="2 3">PFR6</strain>
    </source>
</reference>
<protein>
    <recommendedName>
        <fullName evidence="4">Transmembrane protein</fullName>
    </recommendedName>
</protein>
<keyword evidence="3" id="KW-1185">Reference proteome</keyword>
<dbReference type="Proteomes" id="UP001228044">
    <property type="component" value="Unassembled WGS sequence"/>
</dbReference>
<keyword evidence="1" id="KW-0472">Membrane</keyword>
<evidence type="ECO:0000313" key="3">
    <source>
        <dbReference type="Proteomes" id="UP001228044"/>
    </source>
</evidence>
<evidence type="ECO:0000313" key="2">
    <source>
        <dbReference type="EMBL" id="MDN3923275.1"/>
    </source>
</evidence>
<keyword evidence="1" id="KW-0812">Transmembrane</keyword>
<organism evidence="2 3">
    <name type="scientific">Roseateles violae</name>
    <dbReference type="NCBI Taxonomy" id="3058042"/>
    <lineage>
        <taxon>Bacteria</taxon>
        <taxon>Pseudomonadati</taxon>
        <taxon>Pseudomonadota</taxon>
        <taxon>Betaproteobacteria</taxon>
        <taxon>Burkholderiales</taxon>
        <taxon>Sphaerotilaceae</taxon>
        <taxon>Roseateles</taxon>
    </lineage>
</organism>
<comment type="caution">
    <text evidence="2">The sequence shown here is derived from an EMBL/GenBank/DDBJ whole genome shotgun (WGS) entry which is preliminary data.</text>
</comment>
<evidence type="ECO:0000256" key="1">
    <source>
        <dbReference type="SAM" id="Phobius"/>
    </source>
</evidence>